<gene>
    <name evidence="1" type="ORF">GCM10010383_53800</name>
</gene>
<protein>
    <submittedName>
        <fullName evidence="1">Uncharacterized protein</fullName>
    </submittedName>
</protein>
<evidence type="ECO:0000313" key="1">
    <source>
        <dbReference type="EMBL" id="GGX16903.1"/>
    </source>
</evidence>
<dbReference type="EMBL" id="BMWC01000008">
    <property type="protein sequence ID" value="GGX16903.1"/>
    <property type="molecule type" value="Genomic_DNA"/>
</dbReference>
<dbReference type="RefSeq" id="WP_190052862.1">
    <property type="nucleotide sequence ID" value="NZ_BMWC01000008.1"/>
</dbReference>
<sequence>MAEQHEQGRRDARLAALCSRLATPGGPLAEDAELRALVANVLAGVREGRPWEEVDEQLDDLEDRLLVTGHTAGLGAYRGGVPVPGNSAYEPLPGLGGGRALLEVRTCPRGRCTRVEAPAGTSATAAPSRCSVFDEPLRLLDITP</sequence>
<organism evidence="1 2">
    <name type="scientific">Streptomyces lomondensis</name>
    <dbReference type="NCBI Taxonomy" id="68229"/>
    <lineage>
        <taxon>Bacteria</taxon>
        <taxon>Bacillati</taxon>
        <taxon>Actinomycetota</taxon>
        <taxon>Actinomycetes</taxon>
        <taxon>Kitasatosporales</taxon>
        <taxon>Streptomycetaceae</taxon>
        <taxon>Streptomyces</taxon>
    </lineage>
</organism>
<proteinExistence type="predicted"/>
<keyword evidence="2" id="KW-1185">Reference proteome</keyword>
<comment type="caution">
    <text evidence="1">The sequence shown here is derived from an EMBL/GenBank/DDBJ whole genome shotgun (WGS) entry which is preliminary data.</text>
</comment>
<reference evidence="2" key="1">
    <citation type="journal article" date="2019" name="Int. J. Syst. Evol. Microbiol.">
        <title>The Global Catalogue of Microorganisms (GCM) 10K type strain sequencing project: providing services to taxonomists for standard genome sequencing and annotation.</title>
        <authorList>
            <consortium name="The Broad Institute Genomics Platform"/>
            <consortium name="The Broad Institute Genome Sequencing Center for Infectious Disease"/>
            <person name="Wu L."/>
            <person name="Ma J."/>
        </authorList>
    </citation>
    <scope>NUCLEOTIDE SEQUENCE [LARGE SCALE GENOMIC DNA]</scope>
    <source>
        <strain evidence="2">JCM 4866</strain>
    </source>
</reference>
<name>A0ABQ2XJ00_9ACTN</name>
<evidence type="ECO:0000313" key="2">
    <source>
        <dbReference type="Proteomes" id="UP000617743"/>
    </source>
</evidence>
<dbReference type="Proteomes" id="UP000617743">
    <property type="component" value="Unassembled WGS sequence"/>
</dbReference>
<accession>A0ABQ2XJ00</accession>